<accession>A0A9W9W833</accession>
<dbReference type="Gene3D" id="2.40.128.320">
    <property type="entry name" value="Protein HRI1, N-terminal domain"/>
    <property type="match status" value="1"/>
</dbReference>
<dbReference type="RefSeq" id="XP_056492190.1">
    <property type="nucleotide sequence ID" value="XM_056626395.1"/>
</dbReference>
<dbReference type="Proteomes" id="UP001147747">
    <property type="component" value="Unassembled WGS sequence"/>
</dbReference>
<evidence type="ECO:0000313" key="1">
    <source>
        <dbReference type="EMBL" id="KAJ5407875.1"/>
    </source>
</evidence>
<dbReference type="AlphaFoldDB" id="A0A9W9W833"/>
<dbReference type="Pfam" id="PF16815">
    <property type="entry name" value="HRI1"/>
    <property type="match status" value="1"/>
</dbReference>
<proteinExistence type="predicted"/>
<name>A0A9W9W833_9EURO</name>
<evidence type="ECO:0008006" key="3">
    <source>
        <dbReference type="Google" id="ProtNLM"/>
    </source>
</evidence>
<reference evidence="1" key="1">
    <citation type="submission" date="2022-12" db="EMBL/GenBank/DDBJ databases">
        <authorList>
            <person name="Petersen C."/>
        </authorList>
    </citation>
    <scope>NUCLEOTIDE SEQUENCE</scope>
    <source>
        <strain evidence="1">IBT 29677</strain>
    </source>
</reference>
<protein>
    <recommendedName>
        <fullName evidence="3">Protein HRI1</fullName>
    </recommendedName>
</protein>
<dbReference type="InterPro" id="IPR031818">
    <property type="entry name" value="Hri1"/>
</dbReference>
<dbReference type="GeneID" id="81365375"/>
<sequence>MRPSKPSSKSTILTRISMRWVPEPSFESTDTLALSVGDWYVDLRVDRQSGGIDWALAGQCRRACTSSRHIIFTHDIDSHLNFNVSEPCPFTALPNGDDMETGTMRRSDRQGAPMTDYEEVWRYLPLKFVPENSGGNTAWVLESVDGSLAESQNLVIKQFLAKVGRFYLVQQQQKTRVRTLSDDGKWTVKITGGPVSARREEWTGDCWEEIYVLGPHGG</sequence>
<comment type="caution">
    <text evidence="1">The sequence shown here is derived from an EMBL/GenBank/DDBJ whole genome shotgun (WGS) entry which is preliminary data.</text>
</comment>
<gene>
    <name evidence="1" type="ORF">N7509_001758</name>
</gene>
<dbReference type="OrthoDB" id="4045395at2759"/>
<dbReference type="EMBL" id="JAPZBU010000004">
    <property type="protein sequence ID" value="KAJ5407875.1"/>
    <property type="molecule type" value="Genomic_DNA"/>
</dbReference>
<dbReference type="InterPro" id="IPR043047">
    <property type="entry name" value="Hri1_N_sf"/>
</dbReference>
<evidence type="ECO:0000313" key="2">
    <source>
        <dbReference type="Proteomes" id="UP001147747"/>
    </source>
</evidence>
<organism evidence="1 2">
    <name type="scientific">Penicillium cosmopolitanum</name>
    <dbReference type="NCBI Taxonomy" id="1131564"/>
    <lineage>
        <taxon>Eukaryota</taxon>
        <taxon>Fungi</taxon>
        <taxon>Dikarya</taxon>
        <taxon>Ascomycota</taxon>
        <taxon>Pezizomycotina</taxon>
        <taxon>Eurotiomycetes</taxon>
        <taxon>Eurotiomycetidae</taxon>
        <taxon>Eurotiales</taxon>
        <taxon>Aspergillaceae</taxon>
        <taxon>Penicillium</taxon>
    </lineage>
</organism>
<reference evidence="1" key="2">
    <citation type="journal article" date="2023" name="IMA Fungus">
        <title>Comparative genomic study of the Penicillium genus elucidates a diverse pangenome and 15 lateral gene transfer events.</title>
        <authorList>
            <person name="Petersen C."/>
            <person name="Sorensen T."/>
            <person name="Nielsen M.R."/>
            <person name="Sondergaard T.E."/>
            <person name="Sorensen J.L."/>
            <person name="Fitzpatrick D.A."/>
            <person name="Frisvad J.C."/>
            <person name="Nielsen K.L."/>
        </authorList>
    </citation>
    <scope>NUCLEOTIDE SEQUENCE</scope>
    <source>
        <strain evidence="1">IBT 29677</strain>
    </source>
</reference>
<keyword evidence="2" id="KW-1185">Reference proteome</keyword>